<dbReference type="EMBL" id="PQWB01000097">
    <property type="protein sequence ID" value="POZ60749.1"/>
    <property type="molecule type" value="Genomic_DNA"/>
</dbReference>
<reference evidence="4" key="1">
    <citation type="submission" date="2018-02" db="EMBL/GenBank/DDBJ databases">
        <authorList>
            <person name="O'Hara-Hanley K."/>
            <person name="Soby S."/>
        </authorList>
    </citation>
    <scope>NUCLEOTIDE SEQUENCE [LARGE SCALE GENOMIC DNA]</scope>
    <source>
        <strain evidence="4">MWU14-2602</strain>
    </source>
</reference>
<dbReference type="SUPFAM" id="SSF53756">
    <property type="entry name" value="UDP-Glycosyltransferase/glycogen phosphorylase"/>
    <property type="match status" value="1"/>
</dbReference>
<dbReference type="Pfam" id="PF01075">
    <property type="entry name" value="Glyco_transf_9"/>
    <property type="match status" value="1"/>
</dbReference>
<gene>
    <name evidence="3" type="primary">rfaQ</name>
    <name evidence="3" type="ORF">C2I19_17295</name>
</gene>
<dbReference type="InterPro" id="IPR051199">
    <property type="entry name" value="LPS_LOS_Heptosyltrfase"/>
</dbReference>
<dbReference type="Proteomes" id="UP000237082">
    <property type="component" value="Unassembled WGS sequence"/>
</dbReference>
<comment type="caution">
    <text evidence="3">The sequence shown here is derived from an EMBL/GenBank/DDBJ whole genome shotgun (WGS) entry which is preliminary data.</text>
</comment>
<dbReference type="AlphaFoldDB" id="A0A2S5DCF6"/>
<evidence type="ECO:0000256" key="1">
    <source>
        <dbReference type="ARBA" id="ARBA00022676"/>
    </source>
</evidence>
<dbReference type="NCBIfam" id="TIGR02201">
    <property type="entry name" value="heptsyl_trn_III"/>
    <property type="match status" value="1"/>
</dbReference>
<dbReference type="InterPro" id="IPR011916">
    <property type="entry name" value="LipoPS_heptosylTferase-III"/>
</dbReference>
<protein>
    <submittedName>
        <fullName evidence="3">Putative lipopolysaccharide heptosyltransferase III</fullName>
    </submittedName>
</protein>
<dbReference type="CDD" id="cd03789">
    <property type="entry name" value="GT9_LPS_heptosyltransferase"/>
    <property type="match status" value="1"/>
</dbReference>
<keyword evidence="2 3" id="KW-0808">Transferase</keyword>
<name>A0A2S5DCF6_9NEIS</name>
<dbReference type="GO" id="GO:0009244">
    <property type="term" value="P:lipopolysaccharide core region biosynthetic process"/>
    <property type="evidence" value="ECO:0007669"/>
    <property type="project" value="TreeGrafter"/>
</dbReference>
<evidence type="ECO:0000313" key="4">
    <source>
        <dbReference type="Proteomes" id="UP000237082"/>
    </source>
</evidence>
<evidence type="ECO:0000313" key="3">
    <source>
        <dbReference type="EMBL" id="POZ60749.1"/>
    </source>
</evidence>
<keyword evidence="4" id="KW-1185">Reference proteome</keyword>
<accession>A0A2S5DCF6</accession>
<dbReference type="RefSeq" id="WP_103903893.1">
    <property type="nucleotide sequence ID" value="NZ_PQWB01000097.1"/>
</dbReference>
<dbReference type="GO" id="GO:0008713">
    <property type="term" value="F:ADP-heptose-lipopolysaccharide heptosyltransferase activity"/>
    <property type="evidence" value="ECO:0007669"/>
    <property type="project" value="TreeGrafter"/>
</dbReference>
<keyword evidence="1" id="KW-0328">Glycosyltransferase</keyword>
<evidence type="ECO:0000256" key="2">
    <source>
        <dbReference type="ARBA" id="ARBA00022679"/>
    </source>
</evidence>
<sequence length="360" mass="39692">MLNDTIDLASLRRVLVIKLRHHGDVLLTSPVFSALQAQAPHAEIDALVYHDTREMLSLHPGICQLHTIDRGWKKLGPLGQLRAEWGLLSRLRARRYDLVITLTEHNRGAWLARWLKPRWAVGPSGPYGRFFKKSFSHRYLTVPGNRRHTIEIHLDALRRIGVYPAEDQRALTLVPGANAEETLRAKLAERGLASGAYILVHPTSRWSFKSWTVENMAELIDALSARGQRVVLSAAPSEEELAMVAAIESRLQYPVASLAGQLSLKELAAAIGGARLYIGVDSVPMHIASAMRTPCVALFGPSGDIEWGPWRTPHRVVRADLPCRPCGNAGCGGGWRSACLETISVRQVLDAVDAVLEETA</sequence>
<dbReference type="OrthoDB" id="9781892at2"/>
<dbReference type="PANTHER" id="PTHR30160:SF1">
    <property type="entry name" value="LIPOPOLYSACCHARIDE 1,2-N-ACETYLGLUCOSAMINETRANSFERASE-RELATED"/>
    <property type="match status" value="1"/>
</dbReference>
<dbReference type="InterPro" id="IPR002201">
    <property type="entry name" value="Glyco_trans_9"/>
</dbReference>
<organism evidence="3 4">
    <name type="scientific">Chromobacterium alticapitis</name>
    <dbReference type="NCBI Taxonomy" id="2073169"/>
    <lineage>
        <taxon>Bacteria</taxon>
        <taxon>Pseudomonadati</taxon>
        <taxon>Pseudomonadota</taxon>
        <taxon>Betaproteobacteria</taxon>
        <taxon>Neisseriales</taxon>
        <taxon>Chromobacteriaceae</taxon>
        <taxon>Chromobacterium</taxon>
    </lineage>
</organism>
<dbReference type="Gene3D" id="3.40.50.2000">
    <property type="entry name" value="Glycogen Phosphorylase B"/>
    <property type="match status" value="2"/>
</dbReference>
<dbReference type="GO" id="GO:0005829">
    <property type="term" value="C:cytosol"/>
    <property type="evidence" value="ECO:0007669"/>
    <property type="project" value="TreeGrafter"/>
</dbReference>
<proteinExistence type="predicted"/>
<dbReference type="PANTHER" id="PTHR30160">
    <property type="entry name" value="TETRAACYLDISACCHARIDE 4'-KINASE-RELATED"/>
    <property type="match status" value="1"/>
</dbReference>